<dbReference type="SUPFAM" id="SSF53448">
    <property type="entry name" value="Nucleotide-diphospho-sugar transferases"/>
    <property type="match status" value="1"/>
</dbReference>
<dbReference type="InterPro" id="IPR001173">
    <property type="entry name" value="Glyco_trans_2-like"/>
</dbReference>
<dbReference type="Gene3D" id="3.90.550.10">
    <property type="entry name" value="Spore Coat Polysaccharide Biosynthesis Protein SpsA, Chain A"/>
    <property type="match status" value="1"/>
</dbReference>
<dbReference type="EMBL" id="CP013480">
    <property type="protein sequence ID" value="ALS59543.1"/>
    <property type="molecule type" value="Genomic_DNA"/>
</dbReference>
<dbReference type="InterPro" id="IPR029044">
    <property type="entry name" value="Nucleotide-diphossugar_trans"/>
</dbReference>
<evidence type="ECO:0000259" key="1">
    <source>
        <dbReference type="Pfam" id="PF00535"/>
    </source>
</evidence>
<sequence>MDNASTDGTQEVVAGMKDSRIRYVRNDVRLSMRDNFEKGLNLASGDVLCFIGDDDGILPGAAARAMELFAREDIDAISAARAHYFWPDLVSARKNTGLLPRHDGVEIFDARQKLNELLDHGDYYRLPCLYHGFVRRSVVERVKQRQGRFFLSCQVDMFSSIALSMEGIRYAFSRSPLIINGGSSRSNGASHFGGGTDKEKNLWKQEDDLGFLPGFDGCIGVPALIVESALRYCQGNPANNIAAMLGESRVRATLQREAAAREAAGRAAQEIEQMYSTAGITRSEAAAVQQSSGRAARLMRSFLDTRPVNMGERGVHDVYGASQQFGAMIAGGHTGVAYNPMEQIFVAMRLAKG</sequence>
<organism evidence="2 3">
    <name type="scientific">Pandoraea norimbergensis</name>
    <dbReference type="NCBI Taxonomy" id="93219"/>
    <lineage>
        <taxon>Bacteria</taxon>
        <taxon>Pseudomonadati</taxon>
        <taxon>Pseudomonadota</taxon>
        <taxon>Betaproteobacteria</taxon>
        <taxon>Burkholderiales</taxon>
        <taxon>Burkholderiaceae</taxon>
        <taxon>Pandoraea</taxon>
    </lineage>
</organism>
<proteinExistence type="predicted"/>
<keyword evidence="3" id="KW-1185">Reference proteome</keyword>
<feature type="domain" description="Glycosyltransferase 2-like" evidence="1">
    <location>
        <begin position="2"/>
        <end position="95"/>
    </location>
</feature>
<reference evidence="3" key="1">
    <citation type="submission" date="2015-12" db="EMBL/GenBank/DDBJ databases">
        <title>Complete genome sequence of Pandoraea norimbergensis DSM 11628.</title>
        <authorList>
            <person name="Ee R."/>
            <person name="Lim Y.-L."/>
            <person name="Yong D."/>
            <person name="Yin W.-F."/>
            <person name="Chan K.-G."/>
        </authorList>
    </citation>
    <scope>NUCLEOTIDE SEQUENCE [LARGE SCALE GENOMIC DNA]</scope>
    <source>
        <strain evidence="3">DSM 11628</strain>
    </source>
</reference>
<gene>
    <name evidence="2" type="ORF">AT302_07035</name>
</gene>
<name>A0ABN4JHS6_9BURK</name>
<accession>A0ABN4JHS6</accession>
<evidence type="ECO:0000313" key="3">
    <source>
        <dbReference type="Proteomes" id="UP000060277"/>
    </source>
</evidence>
<dbReference type="Pfam" id="PF00535">
    <property type="entry name" value="Glycos_transf_2"/>
    <property type="match status" value="1"/>
</dbReference>
<protein>
    <recommendedName>
        <fullName evidence="1">Glycosyltransferase 2-like domain-containing protein</fullName>
    </recommendedName>
</protein>
<dbReference type="Proteomes" id="UP000060277">
    <property type="component" value="Chromosome"/>
</dbReference>
<evidence type="ECO:0000313" key="2">
    <source>
        <dbReference type="EMBL" id="ALS59543.1"/>
    </source>
</evidence>